<gene>
    <name evidence="1" type="ORF">B0H65DRAFT_541739</name>
</gene>
<comment type="caution">
    <text evidence="1">The sequence shown here is derived from an EMBL/GenBank/DDBJ whole genome shotgun (WGS) entry which is preliminary data.</text>
</comment>
<dbReference type="Proteomes" id="UP001278500">
    <property type="component" value="Unassembled WGS sequence"/>
</dbReference>
<evidence type="ECO:0000313" key="1">
    <source>
        <dbReference type="EMBL" id="KAK3338875.1"/>
    </source>
</evidence>
<dbReference type="GeneID" id="87866340"/>
<reference evidence="1" key="1">
    <citation type="journal article" date="2023" name="Mol. Phylogenet. Evol.">
        <title>Genome-scale phylogeny and comparative genomics of the fungal order Sordariales.</title>
        <authorList>
            <person name="Hensen N."/>
            <person name="Bonometti L."/>
            <person name="Westerberg I."/>
            <person name="Brannstrom I.O."/>
            <person name="Guillou S."/>
            <person name="Cros-Aarteil S."/>
            <person name="Calhoun S."/>
            <person name="Haridas S."/>
            <person name="Kuo A."/>
            <person name="Mondo S."/>
            <person name="Pangilinan J."/>
            <person name="Riley R."/>
            <person name="LaButti K."/>
            <person name="Andreopoulos B."/>
            <person name="Lipzen A."/>
            <person name="Chen C."/>
            <person name="Yan M."/>
            <person name="Daum C."/>
            <person name="Ng V."/>
            <person name="Clum A."/>
            <person name="Steindorff A."/>
            <person name="Ohm R.A."/>
            <person name="Martin F."/>
            <person name="Silar P."/>
            <person name="Natvig D.O."/>
            <person name="Lalanne C."/>
            <person name="Gautier V."/>
            <person name="Ament-Velasquez S.L."/>
            <person name="Kruys A."/>
            <person name="Hutchinson M.I."/>
            <person name="Powell A.J."/>
            <person name="Barry K."/>
            <person name="Miller A.N."/>
            <person name="Grigoriev I.V."/>
            <person name="Debuchy R."/>
            <person name="Gladieux P."/>
            <person name="Hiltunen Thoren M."/>
            <person name="Johannesson H."/>
        </authorList>
    </citation>
    <scope>NUCLEOTIDE SEQUENCE</scope>
    <source>
        <strain evidence="1">CBS 560.94</strain>
    </source>
</reference>
<accession>A0AAE0J8D2</accession>
<keyword evidence="2" id="KW-1185">Reference proteome</keyword>
<reference evidence="1" key="2">
    <citation type="submission" date="2023-06" db="EMBL/GenBank/DDBJ databases">
        <authorList>
            <consortium name="Lawrence Berkeley National Laboratory"/>
            <person name="Haridas S."/>
            <person name="Hensen N."/>
            <person name="Bonometti L."/>
            <person name="Westerberg I."/>
            <person name="Brannstrom I.O."/>
            <person name="Guillou S."/>
            <person name="Cros-Aarteil S."/>
            <person name="Calhoun S."/>
            <person name="Kuo A."/>
            <person name="Mondo S."/>
            <person name="Pangilinan J."/>
            <person name="Riley R."/>
            <person name="Labutti K."/>
            <person name="Andreopoulos B."/>
            <person name="Lipzen A."/>
            <person name="Chen C."/>
            <person name="Yanf M."/>
            <person name="Daum C."/>
            <person name="Ng V."/>
            <person name="Clum A."/>
            <person name="Steindorff A."/>
            <person name="Ohm R."/>
            <person name="Martin F."/>
            <person name="Silar P."/>
            <person name="Natvig D."/>
            <person name="Lalanne C."/>
            <person name="Gautier V."/>
            <person name="Ament-Velasquez S.L."/>
            <person name="Kruys A."/>
            <person name="Hutchinson M.I."/>
            <person name="Powell A.J."/>
            <person name="Barry K."/>
            <person name="Miller A.N."/>
            <person name="Grigoriev I.V."/>
            <person name="Debuchy R."/>
            <person name="Gladieux P."/>
            <person name="Thoren M.H."/>
            <person name="Johannesson H."/>
        </authorList>
    </citation>
    <scope>NUCLEOTIDE SEQUENCE</scope>
    <source>
        <strain evidence="1">CBS 560.94</strain>
    </source>
</reference>
<organism evidence="1 2">
    <name type="scientific">Neurospora tetraspora</name>
    <dbReference type="NCBI Taxonomy" id="94610"/>
    <lineage>
        <taxon>Eukaryota</taxon>
        <taxon>Fungi</taxon>
        <taxon>Dikarya</taxon>
        <taxon>Ascomycota</taxon>
        <taxon>Pezizomycotina</taxon>
        <taxon>Sordariomycetes</taxon>
        <taxon>Sordariomycetidae</taxon>
        <taxon>Sordariales</taxon>
        <taxon>Sordariaceae</taxon>
        <taxon>Neurospora</taxon>
    </lineage>
</organism>
<protein>
    <submittedName>
        <fullName evidence="1">Uncharacterized protein</fullName>
    </submittedName>
</protein>
<name>A0AAE0J8D2_9PEZI</name>
<sequence>MPPIHQPRHDPSGNRGTCCSPVSFNMITTQALHNRHLPPFLLPPYRAQPTKLTSLHLQERTHICLRTQALRYLPTPNLTKIFSGAPFQFQAVELPWFTYLHIQQNVLQVLLGSAHGSYNPMPEPPPEVKTYRGLAEFQSLYADTVIVAIDLEGIDHRNGIHANGLEIWEKVSEVGASFFDPRDVRLDSGSPSATTCSPKQSPLNTSTERLSSIVKYIITYHAIINRWRQWTEETCDAPHHKTHDKAHTAKPYHCMVTESCFRTHEGALSDLDRLLRDLSIRNLTAEEIETGKRRMVQIIYWDARMESTRFHDIDFDVGWYGAIAWGFQQFKPFRSRNEKARTGAEKAFDSLGALGTGAGGMAVLHIRQVFKTDRLTSGRATSQG</sequence>
<dbReference type="RefSeq" id="XP_062678235.1">
    <property type="nucleotide sequence ID" value="XM_062829186.1"/>
</dbReference>
<dbReference type="AlphaFoldDB" id="A0AAE0J8D2"/>
<proteinExistence type="predicted"/>
<dbReference type="EMBL" id="JAUEPP010000007">
    <property type="protein sequence ID" value="KAK3338875.1"/>
    <property type="molecule type" value="Genomic_DNA"/>
</dbReference>
<evidence type="ECO:0000313" key="2">
    <source>
        <dbReference type="Proteomes" id="UP001278500"/>
    </source>
</evidence>